<evidence type="ECO:0000256" key="2">
    <source>
        <dbReference type="ARBA" id="ARBA00008936"/>
    </source>
</evidence>
<dbReference type="FunFam" id="1.20.150.20:FF:000001">
    <property type="entry name" value="ATP synthase subunit alpha"/>
    <property type="match status" value="1"/>
</dbReference>
<dbReference type="InterPro" id="IPR005294">
    <property type="entry name" value="ATP_synth_F1_asu"/>
</dbReference>
<dbReference type="SUPFAM" id="SSF52540">
    <property type="entry name" value="P-loop containing nucleoside triphosphate hydrolases"/>
    <property type="match status" value="1"/>
</dbReference>
<dbReference type="HAMAP" id="MF_01346">
    <property type="entry name" value="ATP_synth_alpha_bact"/>
    <property type="match status" value="1"/>
</dbReference>
<dbReference type="CDD" id="cd01132">
    <property type="entry name" value="F1-ATPase_alpha_CD"/>
    <property type="match status" value="1"/>
</dbReference>
<keyword evidence="3 13" id="KW-0813">Transport</keyword>
<dbReference type="InterPro" id="IPR000194">
    <property type="entry name" value="ATPase_F1/V1/A1_a/bsu_nucl-bd"/>
</dbReference>
<evidence type="ECO:0000313" key="18">
    <source>
        <dbReference type="EMBL" id="KAG2422141.1"/>
    </source>
</evidence>
<keyword evidence="6" id="KW-0496">Mitochondrion</keyword>
<evidence type="ECO:0000256" key="10">
    <source>
        <dbReference type="ARBA" id="ARBA00023196"/>
    </source>
</evidence>
<dbReference type="InterPro" id="IPR023366">
    <property type="entry name" value="ATP_synth_asu-like_sf"/>
</dbReference>
<dbReference type="InterPro" id="IPR027417">
    <property type="entry name" value="P-loop_NTPase"/>
</dbReference>
<dbReference type="GO" id="GO:0045259">
    <property type="term" value="C:proton-transporting ATP synthase complex"/>
    <property type="evidence" value="ECO:0007669"/>
    <property type="project" value="UniProtKB-KW"/>
</dbReference>
<dbReference type="Gene3D" id="3.40.50.300">
    <property type="entry name" value="P-loop containing nucleotide triphosphate hydrolases"/>
    <property type="match status" value="1"/>
</dbReference>
<evidence type="ECO:0000259" key="15">
    <source>
        <dbReference type="Pfam" id="PF00006"/>
    </source>
</evidence>
<dbReference type="InterPro" id="IPR038376">
    <property type="entry name" value="ATP_synth_asu_C_sf"/>
</dbReference>
<evidence type="ECO:0000259" key="17">
    <source>
        <dbReference type="Pfam" id="PF02874"/>
    </source>
</evidence>
<gene>
    <name evidence="18" type="ORF">HXX76_016252</name>
</gene>
<evidence type="ECO:0000256" key="12">
    <source>
        <dbReference type="ARBA" id="ARBA00037296"/>
    </source>
</evidence>
<evidence type="ECO:0000256" key="14">
    <source>
        <dbReference type="RuleBase" id="RU003551"/>
    </source>
</evidence>
<evidence type="ECO:0000256" key="3">
    <source>
        <dbReference type="ARBA" id="ARBA00022448"/>
    </source>
</evidence>
<accession>A0A835VQV2</accession>
<keyword evidence="5 13" id="KW-0375">Hydrogen ion transport</keyword>
<dbReference type="GO" id="GO:0005524">
    <property type="term" value="F:ATP binding"/>
    <property type="evidence" value="ECO:0007669"/>
    <property type="project" value="UniProtKB-KW"/>
</dbReference>
<dbReference type="EMBL" id="JAEHOC010000187">
    <property type="protein sequence ID" value="KAG2422141.1"/>
    <property type="molecule type" value="Genomic_DNA"/>
</dbReference>
<dbReference type="OrthoDB" id="30023at2759"/>
<dbReference type="CDD" id="cd18116">
    <property type="entry name" value="ATP-synt_F1_alpha_N"/>
    <property type="match status" value="1"/>
</dbReference>
<evidence type="ECO:0000256" key="13">
    <source>
        <dbReference type="RuleBase" id="RU000339"/>
    </source>
</evidence>
<dbReference type="InterPro" id="IPR020003">
    <property type="entry name" value="ATPase_a/bsu_AS"/>
</dbReference>
<dbReference type="AlphaFoldDB" id="A0A835VQV2"/>
<dbReference type="Gene3D" id="2.40.30.20">
    <property type="match status" value="1"/>
</dbReference>
<dbReference type="Pfam" id="PF02874">
    <property type="entry name" value="ATP-synt_ab_N"/>
    <property type="match status" value="1"/>
</dbReference>
<dbReference type="Pfam" id="PF00006">
    <property type="entry name" value="ATP-synt_ab"/>
    <property type="match status" value="1"/>
</dbReference>
<feature type="domain" description="ATPase F1/V1/A1 complex alpha/beta subunit nucleotide-binding" evidence="15">
    <location>
        <begin position="212"/>
        <end position="400"/>
    </location>
</feature>
<dbReference type="GO" id="GO:0046933">
    <property type="term" value="F:proton-transporting ATP synthase activity, rotational mechanism"/>
    <property type="evidence" value="ECO:0007669"/>
    <property type="project" value="InterPro"/>
</dbReference>
<organism evidence="18 19">
    <name type="scientific">Chlamydomonas incerta</name>
    <dbReference type="NCBI Taxonomy" id="51695"/>
    <lineage>
        <taxon>Eukaryota</taxon>
        <taxon>Viridiplantae</taxon>
        <taxon>Chlorophyta</taxon>
        <taxon>core chlorophytes</taxon>
        <taxon>Chlorophyceae</taxon>
        <taxon>CS clade</taxon>
        <taxon>Chlamydomonadales</taxon>
        <taxon>Chlamydomonadaceae</taxon>
        <taxon>Chlamydomonas</taxon>
    </lineage>
</organism>
<dbReference type="SUPFAM" id="SSF47917">
    <property type="entry name" value="C-terminal domain of alpha and beta subunits of F1 ATP synthase"/>
    <property type="match status" value="1"/>
</dbReference>
<dbReference type="Gene3D" id="1.20.150.20">
    <property type="entry name" value="ATP synthase alpha/beta chain, C-terminal domain"/>
    <property type="match status" value="1"/>
</dbReference>
<dbReference type="CDD" id="cd18113">
    <property type="entry name" value="ATP-synt_F1_alpha_C"/>
    <property type="match status" value="1"/>
</dbReference>
<keyword evidence="10 14" id="KW-0139">CF(1)</keyword>
<evidence type="ECO:0000256" key="5">
    <source>
        <dbReference type="ARBA" id="ARBA00022781"/>
    </source>
</evidence>
<dbReference type="NCBIfam" id="NF009884">
    <property type="entry name" value="PRK13343.1"/>
    <property type="match status" value="1"/>
</dbReference>
<keyword evidence="11 14" id="KW-0066">ATP synthesis</keyword>
<comment type="function">
    <text evidence="12">Mitochondrial membrane ATP synthase (F(1)F(0) ATP synthase or Complex V) produces ATP from ADP in the presence of a proton gradient across the membrane which is generated by electron transport complexes of the respiratory chain. F-type ATPases consist of two structural domains, F(1) - containing the extramembraneous catalytic core, and F(0) - containing the membrane proton channel, linked together by a central stalk and a peripheral stalk. During catalysis, ATP synthesis in the catalytic domain of F(1) is coupled via a rotary mechanism of the central stalk subunits to proton translocation. Subunits alpha and beta form the catalytic core in F(1). Rotation of the central stalk against the surrounding alpha(3)beta(3) subunits leads to hydrolysis of ATP in three separate catalytic sites on the beta subunits. Subunit alpha does not bear the catalytic high-affinity ATP-binding sites.</text>
</comment>
<dbReference type="InterPro" id="IPR004100">
    <property type="entry name" value="ATPase_F1/V1/A1_a/bsu_N"/>
</dbReference>
<dbReference type="PANTHER" id="PTHR48082">
    <property type="entry name" value="ATP SYNTHASE SUBUNIT ALPHA, MITOCHONDRIAL"/>
    <property type="match status" value="1"/>
</dbReference>
<evidence type="ECO:0000256" key="6">
    <source>
        <dbReference type="ARBA" id="ARBA00022792"/>
    </source>
</evidence>
<dbReference type="Pfam" id="PF00306">
    <property type="entry name" value="ATP-synt_ab_C"/>
    <property type="match status" value="1"/>
</dbReference>
<evidence type="ECO:0000256" key="8">
    <source>
        <dbReference type="ARBA" id="ARBA00023065"/>
    </source>
</evidence>
<keyword evidence="4 14" id="KW-0547">Nucleotide-binding</keyword>
<dbReference type="GO" id="GO:0005743">
    <property type="term" value="C:mitochondrial inner membrane"/>
    <property type="evidence" value="ECO:0007669"/>
    <property type="project" value="UniProtKB-SubCell"/>
</dbReference>
<dbReference type="FunFam" id="3.40.50.300:FF:002432">
    <property type="entry name" value="ATP synthase subunit alpha, mitochondrial"/>
    <property type="match status" value="1"/>
</dbReference>
<dbReference type="InterPro" id="IPR036121">
    <property type="entry name" value="ATPase_F1/V1/A1_a/bsu_N_sf"/>
</dbReference>
<comment type="caution">
    <text evidence="18">The sequence shown here is derived from an EMBL/GenBank/DDBJ whole genome shotgun (WGS) entry which is preliminary data.</text>
</comment>
<evidence type="ECO:0000256" key="7">
    <source>
        <dbReference type="ARBA" id="ARBA00022840"/>
    </source>
</evidence>
<keyword evidence="9" id="KW-0472">Membrane</keyword>
<protein>
    <recommendedName>
        <fullName evidence="14">ATP synthase subunit alpha</fullName>
    </recommendedName>
</protein>
<proteinExistence type="inferred from homology"/>
<keyword evidence="19" id="KW-1185">Reference proteome</keyword>
<keyword evidence="8 13" id="KW-0406">Ion transport</keyword>
<evidence type="ECO:0000256" key="11">
    <source>
        <dbReference type="ARBA" id="ARBA00023310"/>
    </source>
</evidence>
<evidence type="ECO:0000256" key="9">
    <source>
        <dbReference type="ARBA" id="ARBA00023136"/>
    </source>
</evidence>
<keyword evidence="6" id="KW-0999">Mitochondrion inner membrane</keyword>
<dbReference type="PROSITE" id="PS00152">
    <property type="entry name" value="ATPASE_ALPHA_BETA"/>
    <property type="match status" value="1"/>
</dbReference>
<sequence>MRSQALSLARAGLLQLSSQTGASLEGGFALSKRAEQALIRASRAFASDAKALDELRKPKFTSKYLINHVSEKLIPAVKEWEKQYQPPVIHLGRVLSVGDGIARVYGLKSVQAGELVCFDSGVKGMALNLQADHVGVVVFGNDSLIHQGDLVYRTGQIVNVPIGPGTLGRVVDALGQPIDGKGPLTNVRSSLVELKAPGIIARQSVREPLYTGVKAVDALVPIGRGQRELIIGDRQTGKTANRVYCVYVAIGQKRSTVANLVKLFAQTGALKYTIIVSATASDAAPLQFLAPYSGCAMAEYFRDTGKHAVIIYDDLSKQSVAYRQMSLLLRRPPGREAFPLSAAMGGGSLTAFPVIETQAGDVSAYIATNVISITDGQIFLETELFYKGIRPALNVGLSVSRVGSAAQFPGMKQVAGTLKLELAQYREVAAFAQFGSDLDAATQYVLERGARLTEVLKQKQFVPMPIEQQTVVVYAATKGYLDKVPVNKITECEEVILKHIDPRVFKILKAKGKITPELNAHLAQQMSNLPLNK</sequence>
<dbReference type="Proteomes" id="UP000650467">
    <property type="component" value="Unassembled WGS sequence"/>
</dbReference>
<feature type="domain" description="ATP synthase alpha subunit C-terminal" evidence="16">
    <location>
        <begin position="407"/>
        <end position="527"/>
    </location>
</feature>
<evidence type="ECO:0000256" key="1">
    <source>
        <dbReference type="ARBA" id="ARBA00004273"/>
    </source>
</evidence>
<feature type="domain" description="ATPase F1/V1/A1 complex alpha/beta subunit N-terminal" evidence="17">
    <location>
        <begin position="91"/>
        <end position="155"/>
    </location>
</feature>
<dbReference type="InterPro" id="IPR033732">
    <property type="entry name" value="ATP_synth_F1_a_nt-bd_dom"/>
</dbReference>
<keyword evidence="7 14" id="KW-0067">ATP-binding</keyword>
<comment type="function">
    <text evidence="14">Produces ATP from ADP in the presence of a proton gradient across the membrane.</text>
</comment>
<dbReference type="GO" id="GO:0043531">
    <property type="term" value="F:ADP binding"/>
    <property type="evidence" value="ECO:0007669"/>
    <property type="project" value="TreeGrafter"/>
</dbReference>
<comment type="subcellular location">
    <subcellularLocation>
        <location evidence="1">Mitochondrion inner membrane</location>
    </subcellularLocation>
</comment>
<evidence type="ECO:0000256" key="4">
    <source>
        <dbReference type="ARBA" id="ARBA00022741"/>
    </source>
</evidence>
<dbReference type="PANTHER" id="PTHR48082:SF2">
    <property type="entry name" value="ATP SYNTHASE SUBUNIT ALPHA, MITOCHONDRIAL"/>
    <property type="match status" value="1"/>
</dbReference>
<dbReference type="InterPro" id="IPR000793">
    <property type="entry name" value="ATP_synth_asu_C"/>
</dbReference>
<comment type="similarity">
    <text evidence="2 13">Belongs to the ATPase alpha/beta chains family.</text>
</comment>
<evidence type="ECO:0000259" key="16">
    <source>
        <dbReference type="Pfam" id="PF00306"/>
    </source>
</evidence>
<reference evidence="18" key="1">
    <citation type="journal article" date="2020" name="bioRxiv">
        <title>Comparative genomics of Chlamydomonas.</title>
        <authorList>
            <person name="Craig R.J."/>
            <person name="Hasan A.R."/>
            <person name="Ness R.W."/>
            <person name="Keightley P.D."/>
        </authorList>
    </citation>
    <scope>NUCLEOTIDE SEQUENCE</scope>
    <source>
        <strain evidence="18">SAG 7.73</strain>
    </source>
</reference>
<dbReference type="SUPFAM" id="SSF50615">
    <property type="entry name" value="N-terminal domain of alpha and beta subunits of F1 ATP synthase"/>
    <property type="match status" value="1"/>
</dbReference>
<name>A0A835VQV2_CHLIN</name>
<evidence type="ECO:0000313" key="19">
    <source>
        <dbReference type="Proteomes" id="UP000650467"/>
    </source>
</evidence>
<dbReference type="NCBIfam" id="TIGR00962">
    <property type="entry name" value="atpA"/>
    <property type="match status" value="1"/>
</dbReference>